<dbReference type="Proteomes" id="UP000006238">
    <property type="component" value="Unassembled WGS sequence"/>
</dbReference>
<evidence type="ECO:0000313" key="2">
    <source>
        <dbReference type="Proteomes" id="UP000006238"/>
    </source>
</evidence>
<keyword evidence="2" id="KW-1185">Reference proteome</keyword>
<organism evidence="1 2">
    <name type="scientific">Eshraghiella crossota DSM 2876</name>
    <dbReference type="NCBI Taxonomy" id="511680"/>
    <lineage>
        <taxon>Bacteria</taxon>
        <taxon>Bacillati</taxon>
        <taxon>Bacillota</taxon>
        <taxon>Clostridia</taxon>
        <taxon>Lachnospirales</taxon>
        <taxon>Lachnospiraceae</taxon>
        <taxon>Eshraghiella</taxon>
    </lineage>
</organism>
<dbReference type="HOGENOM" id="CLU_2732380_0_0_9"/>
<proteinExistence type="predicted"/>
<accession>D4S331</accession>
<dbReference type="AlphaFoldDB" id="D4S331"/>
<protein>
    <submittedName>
        <fullName evidence="1">Uncharacterized protein</fullName>
    </submittedName>
</protein>
<dbReference type="EMBL" id="ABWN01000043">
    <property type="protein sequence ID" value="EFF67312.1"/>
    <property type="molecule type" value="Genomic_DNA"/>
</dbReference>
<name>D4S331_9FIRM</name>
<gene>
    <name evidence="1" type="ORF">BUTYVIB_02510</name>
</gene>
<evidence type="ECO:0000313" key="1">
    <source>
        <dbReference type="EMBL" id="EFF67312.1"/>
    </source>
</evidence>
<reference evidence="1 2" key="1">
    <citation type="submission" date="2010-02" db="EMBL/GenBank/DDBJ databases">
        <authorList>
            <person name="Weinstock G."/>
            <person name="Sodergren E."/>
            <person name="Clifton S."/>
            <person name="Fulton L."/>
            <person name="Fulton B."/>
            <person name="Courtney L."/>
            <person name="Fronick C."/>
            <person name="Harrison M."/>
            <person name="Strong C."/>
            <person name="Farmer C."/>
            <person name="Delahaunty K."/>
            <person name="Markovic C."/>
            <person name="Hall O."/>
            <person name="Minx P."/>
            <person name="Tomlinson C."/>
            <person name="Mitreva M."/>
            <person name="Nelson J."/>
            <person name="Hou S."/>
            <person name="Wollam A."/>
            <person name="Pepin K.H."/>
            <person name="Johnson M."/>
            <person name="Bhonagiri V."/>
            <person name="Zhang X."/>
            <person name="Suruliraj S."/>
            <person name="Warren W."/>
            <person name="Chinwalla A."/>
            <person name="Mardis E.R."/>
            <person name="Wilson R.K."/>
        </authorList>
    </citation>
    <scope>NUCLEOTIDE SEQUENCE [LARGE SCALE GENOMIC DNA]</scope>
    <source>
        <strain evidence="1 2">DSM 2876</strain>
    </source>
</reference>
<comment type="caution">
    <text evidence="1">The sequence shown here is derived from an EMBL/GenBank/DDBJ whole genome shotgun (WGS) entry which is preliminary data.</text>
</comment>
<dbReference type="STRING" id="45851.BHV86_03675"/>
<sequence length="71" mass="7976">MRQAASGISTFSADFHCLGRDIRTVALGNSTFLADFRRLGRENKPHPVKFITMPMKRGFADKSTETQMNIT</sequence>